<evidence type="ECO:0000256" key="2">
    <source>
        <dbReference type="ARBA" id="ARBA00023125"/>
    </source>
</evidence>
<comment type="caution">
    <text evidence="6">The sequence shown here is derived from an EMBL/GenBank/DDBJ whole genome shotgun (WGS) entry which is preliminary data.</text>
</comment>
<dbReference type="SUPFAM" id="SSF46689">
    <property type="entry name" value="Homeodomain-like"/>
    <property type="match status" value="1"/>
</dbReference>
<keyword evidence="3" id="KW-0804">Transcription</keyword>
<evidence type="ECO:0000256" key="4">
    <source>
        <dbReference type="PROSITE-ProRule" id="PRU00335"/>
    </source>
</evidence>
<dbReference type="PANTHER" id="PTHR47506:SF3">
    <property type="entry name" value="HTH-TYPE TRANSCRIPTIONAL REGULATOR LMRA"/>
    <property type="match status" value="1"/>
</dbReference>
<dbReference type="RefSeq" id="WP_221489922.1">
    <property type="nucleotide sequence ID" value="NZ_BAAAUI010000002.1"/>
</dbReference>
<dbReference type="EMBL" id="JACHMH010000001">
    <property type="protein sequence ID" value="MBB4677116.1"/>
    <property type="molecule type" value="Genomic_DNA"/>
</dbReference>
<dbReference type="SUPFAM" id="SSF48498">
    <property type="entry name" value="Tetracyclin repressor-like, C-terminal domain"/>
    <property type="match status" value="1"/>
</dbReference>
<keyword evidence="7" id="KW-1185">Reference proteome</keyword>
<evidence type="ECO:0000313" key="7">
    <source>
        <dbReference type="Proteomes" id="UP000533598"/>
    </source>
</evidence>
<evidence type="ECO:0000256" key="3">
    <source>
        <dbReference type="ARBA" id="ARBA00023163"/>
    </source>
</evidence>
<dbReference type="GO" id="GO:0003677">
    <property type="term" value="F:DNA binding"/>
    <property type="evidence" value="ECO:0007669"/>
    <property type="project" value="UniProtKB-UniRule"/>
</dbReference>
<dbReference type="InterPro" id="IPR054156">
    <property type="entry name" value="YxaF_TetR_C"/>
</dbReference>
<dbReference type="AlphaFoldDB" id="A0A7W7CC06"/>
<dbReference type="InterPro" id="IPR009057">
    <property type="entry name" value="Homeodomain-like_sf"/>
</dbReference>
<dbReference type="InterPro" id="IPR001647">
    <property type="entry name" value="HTH_TetR"/>
</dbReference>
<dbReference type="Proteomes" id="UP000533598">
    <property type="component" value="Unassembled WGS sequence"/>
</dbReference>
<keyword evidence="2 4" id="KW-0238">DNA-binding</keyword>
<dbReference type="InterPro" id="IPR036271">
    <property type="entry name" value="Tet_transcr_reg_TetR-rel_C_sf"/>
</dbReference>
<accession>A0A7W7CC06</accession>
<evidence type="ECO:0000259" key="5">
    <source>
        <dbReference type="PROSITE" id="PS50977"/>
    </source>
</evidence>
<keyword evidence="1" id="KW-0805">Transcription regulation</keyword>
<proteinExistence type="predicted"/>
<reference evidence="6 7" key="1">
    <citation type="submission" date="2020-08" db="EMBL/GenBank/DDBJ databases">
        <title>Sequencing the genomes of 1000 actinobacteria strains.</title>
        <authorList>
            <person name="Klenk H.-P."/>
        </authorList>
    </citation>
    <scope>NUCLEOTIDE SEQUENCE [LARGE SCALE GENOMIC DNA]</scope>
    <source>
        <strain evidence="6 7">DSM 44230</strain>
    </source>
</reference>
<feature type="DNA-binding region" description="H-T-H motif" evidence="4">
    <location>
        <begin position="28"/>
        <end position="47"/>
    </location>
</feature>
<organism evidence="6 7">
    <name type="scientific">Crossiella cryophila</name>
    <dbReference type="NCBI Taxonomy" id="43355"/>
    <lineage>
        <taxon>Bacteria</taxon>
        <taxon>Bacillati</taxon>
        <taxon>Actinomycetota</taxon>
        <taxon>Actinomycetes</taxon>
        <taxon>Pseudonocardiales</taxon>
        <taxon>Pseudonocardiaceae</taxon>
        <taxon>Crossiella</taxon>
    </lineage>
</organism>
<evidence type="ECO:0000313" key="6">
    <source>
        <dbReference type="EMBL" id="MBB4677116.1"/>
    </source>
</evidence>
<dbReference type="PROSITE" id="PS50977">
    <property type="entry name" value="HTH_TETR_2"/>
    <property type="match status" value="1"/>
</dbReference>
<dbReference type="Pfam" id="PF21993">
    <property type="entry name" value="TetR_C_13_2"/>
    <property type="match status" value="1"/>
</dbReference>
<protein>
    <submittedName>
        <fullName evidence="6">AcrR family transcriptional regulator</fullName>
    </submittedName>
</protein>
<gene>
    <name evidence="6" type="ORF">HNR67_003234</name>
</gene>
<name>A0A7W7CC06_9PSEU</name>
<evidence type="ECO:0000256" key="1">
    <source>
        <dbReference type="ARBA" id="ARBA00023015"/>
    </source>
</evidence>
<feature type="domain" description="HTH tetR-type" evidence="5">
    <location>
        <begin position="5"/>
        <end position="65"/>
    </location>
</feature>
<dbReference type="Pfam" id="PF00440">
    <property type="entry name" value="TetR_N"/>
    <property type="match status" value="1"/>
</dbReference>
<dbReference type="Gene3D" id="1.10.357.10">
    <property type="entry name" value="Tetracycline Repressor, domain 2"/>
    <property type="match status" value="1"/>
</dbReference>
<dbReference type="PANTHER" id="PTHR47506">
    <property type="entry name" value="TRANSCRIPTIONAL REGULATORY PROTEIN"/>
    <property type="match status" value="1"/>
</dbReference>
<sequence>MTEALGTRDRIVHTTSKLMQRQGYEATGIKQIAREASATLGSVYHFFPGGKQELAVAAIRHADAEFAEMLTAILAKHPDPGEAVYQAAAETGVYLRETDWAEGCPVTATALETAGRVPEIQRACVETFANWERIIFEKLNSCGFAEELARELAGTVLSSLSGAEVSAQVNRDVQPLETAGRHMQRLINSYR</sequence>